<protein>
    <submittedName>
        <fullName evidence="2">Terminase large subunit</fullName>
    </submittedName>
</protein>
<reference evidence="3" key="1">
    <citation type="submission" date="2015-05" db="EMBL/GenBank/DDBJ databases">
        <authorList>
            <person name="Liu X."/>
            <person name="Tong Y."/>
            <person name="Huang Y."/>
            <person name="An X."/>
            <person name="Mi Z."/>
            <person name="Zhang Z."/>
        </authorList>
    </citation>
    <scope>NUCLEOTIDE SEQUENCE [LARGE SCALE GENOMIC DNA]</scope>
</reference>
<evidence type="ECO:0000256" key="1">
    <source>
        <dbReference type="SAM" id="MobiDB-lite"/>
    </source>
</evidence>
<accession>A0A0K0QSQ2</accession>
<dbReference type="EMBL" id="KR869820">
    <property type="protein sequence ID" value="AKR16103.1"/>
    <property type="molecule type" value="Genomic_DNA"/>
</dbReference>
<proteinExistence type="predicted"/>
<dbReference type="RefSeq" id="YP_009218795.1">
    <property type="nucleotide sequence ID" value="NC_029013.1"/>
</dbReference>
<feature type="region of interest" description="Disordered" evidence="1">
    <location>
        <begin position="1"/>
        <end position="20"/>
    </location>
</feature>
<feature type="compositionally biased region" description="Basic and acidic residues" evidence="1">
    <location>
        <begin position="67"/>
        <end position="80"/>
    </location>
</feature>
<sequence length="90" mass="10605">MEMEPTIDPSKESDHPIGLMHPDYLKKKIDEAGMEWTQSEHDKKWYPTTFSDYLKVNAIHKVDLQSKDRSNFATYKDKSNKRSRYNGNPN</sequence>
<evidence type="ECO:0000313" key="3">
    <source>
        <dbReference type="Proteomes" id="UP000204614"/>
    </source>
</evidence>
<evidence type="ECO:0000313" key="2">
    <source>
        <dbReference type="EMBL" id="AKR16103.1"/>
    </source>
</evidence>
<name>A0A0K0QSQ2_9CAUD</name>
<dbReference type="Proteomes" id="UP000204614">
    <property type="component" value="Segment"/>
</dbReference>
<dbReference type="GeneID" id="26645010"/>
<organism evidence="2 3">
    <name type="scientific">Citrobacter phage IME-CF2</name>
    <dbReference type="NCBI Taxonomy" id="1673887"/>
    <lineage>
        <taxon>Viruses</taxon>
        <taxon>Duplodnaviria</taxon>
        <taxon>Heunggongvirae</taxon>
        <taxon>Uroviricota</taxon>
        <taxon>Caudoviricetes</taxon>
        <taxon>Pantevenvirales</taxon>
        <taxon>Straboviridae</taxon>
        <taxon>Pseudotevenvirus</taxon>
        <taxon>Pseudotevenvirus imecf2</taxon>
    </lineage>
</organism>
<keyword evidence="3" id="KW-1185">Reference proteome</keyword>
<dbReference type="KEGG" id="vg:26645010"/>
<feature type="region of interest" description="Disordered" evidence="1">
    <location>
        <begin position="67"/>
        <end position="90"/>
    </location>
</feature>